<evidence type="ECO:0000313" key="2">
    <source>
        <dbReference type="Proteomes" id="UP000816034"/>
    </source>
</evidence>
<organism evidence="1 2">
    <name type="scientific">Naegleria lovaniensis</name>
    <name type="common">Amoeba</name>
    <dbReference type="NCBI Taxonomy" id="51637"/>
    <lineage>
        <taxon>Eukaryota</taxon>
        <taxon>Discoba</taxon>
        <taxon>Heterolobosea</taxon>
        <taxon>Tetramitia</taxon>
        <taxon>Eutetramitia</taxon>
        <taxon>Vahlkampfiidae</taxon>
        <taxon>Naegleria</taxon>
    </lineage>
</organism>
<comment type="caution">
    <text evidence="1">The sequence shown here is derived from an EMBL/GenBank/DDBJ whole genome shotgun (WGS) entry which is preliminary data.</text>
</comment>
<dbReference type="RefSeq" id="XP_044545538.1">
    <property type="nucleotide sequence ID" value="XM_044698493.1"/>
</dbReference>
<name>A0AA88GKS1_NAELO</name>
<dbReference type="EMBL" id="PYSW02000034">
    <property type="protein sequence ID" value="KAG2378276.1"/>
    <property type="molecule type" value="Genomic_DNA"/>
</dbReference>
<keyword evidence="2" id="KW-1185">Reference proteome</keyword>
<dbReference type="AlphaFoldDB" id="A0AA88GKS1"/>
<evidence type="ECO:0000313" key="1">
    <source>
        <dbReference type="EMBL" id="KAG2378276.1"/>
    </source>
</evidence>
<proteinExistence type="predicted"/>
<accession>A0AA88GKS1</accession>
<sequence length="100" mass="11163">MSSSQRQSNDAVVLQQLEETAKYISNKYQLDCAYHQESPLRPISPSSFHALPHASLGRRSSTPSMMLQHQNNEEYDVDDGASVSSAYTLASGDILPFHRH</sequence>
<dbReference type="Proteomes" id="UP000816034">
    <property type="component" value="Unassembled WGS sequence"/>
</dbReference>
<reference evidence="1 2" key="1">
    <citation type="journal article" date="2018" name="BMC Genomics">
        <title>The genome of Naegleria lovaniensis, the basis for a comparative approach to unravel pathogenicity factors of the human pathogenic amoeba N. fowleri.</title>
        <authorList>
            <person name="Liechti N."/>
            <person name="Schurch N."/>
            <person name="Bruggmann R."/>
            <person name="Wittwer M."/>
        </authorList>
    </citation>
    <scope>NUCLEOTIDE SEQUENCE [LARGE SCALE GENOMIC DNA]</scope>
    <source>
        <strain evidence="1 2">ATCC 30569</strain>
    </source>
</reference>
<protein>
    <submittedName>
        <fullName evidence="1">Uncharacterized protein</fullName>
    </submittedName>
</protein>
<dbReference type="GeneID" id="68100873"/>
<gene>
    <name evidence="1" type="ORF">C9374_008419</name>
</gene>